<evidence type="ECO:0000256" key="1">
    <source>
        <dbReference type="SAM" id="SignalP"/>
    </source>
</evidence>
<feature type="chain" id="PRO_5046491307" evidence="1">
    <location>
        <begin position="22"/>
        <end position="341"/>
    </location>
</feature>
<dbReference type="Proteomes" id="UP000004018">
    <property type="component" value="Unassembled WGS sequence"/>
</dbReference>
<reference evidence="2 3" key="1">
    <citation type="submission" date="2011-04" db="EMBL/GenBank/DDBJ databases">
        <authorList>
            <person name="Harkins D.M."/>
            <person name="Madupu R."/>
            <person name="Durkin A.S."/>
            <person name="Torralba M."/>
            <person name="Methe B."/>
            <person name="Sutton G.G."/>
            <person name="Nelson K.E."/>
        </authorList>
    </citation>
    <scope>NUCLEOTIDE SEQUENCE [LARGE SCALE GENOMIC DNA]</scope>
    <source>
        <strain evidence="2 3">UPII 199-6</strain>
    </source>
</reference>
<evidence type="ECO:0000313" key="2">
    <source>
        <dbReference type="EMBL" id="EGL39897.1"/>
    </source>
</evidence>
<proteinExistence type="predicted"/>
<gene>
    <name evidence="2" type="ORF">HMPREF1039_0332</name>
</gene>
<accession>A0ABN0CZF5</accession>
<comment type="caution">
    <text evidence="2">The sequence shown here is derived from an EMBL/GenBank/DDBJ whole genome shotgun (WGS) entry which is preliminary data.</text>
</comment>
<organism evidence="2 3">
    <name type="scientific">Megasphaera lornae</name>
    <dbReference type="NCBI Taxonomy" id="1000568"/>
    <lineage>
        <taxon>Bacteria</taxon>
        <taxon>Bacillati</taxon>
        <taxon>Bacillota</taxon>
        <taxon>Negativicutes</taxon>
        <taxon>Veillonellales</taxon>
        <taxon>Veillonellaceae</taxon>
        <taxon>Megasphaera</taxon>
    </lineage>
</organism>
<feature type="signal peptide" evidence="1">
    <location>
        <begin position="1"/>
        <end position="21"/>
    </location>
</feature>
<dbReference type="RefSeq" id="WP_007391269.1">
    <property type="nucleotide sequence ID" value="NZ_AFIJ01000032.1"/>
</dbReference>
<dbReference type="EMBL" id="AFIJ01000032">
    <property type="protein sequence ID" value="EGL39897.1"/>
    <property type="molecule type" value="Genomic_DNA"/>
</dbReference>
<evidence type="ECO:0000313" key="3">
    <source>
        <dbReference type="Proteomes" id="UP000004018"/>
    </source>
</evidence>
<dbReference type="PROSITE" id="PS51257">
    <property type="entry name" value="PROKAR_LIPOPROTEIN"/>
    <property type="match status" value="1"/>
</dbReference>
<keyword evidence="3" id="KW-1185">Reference proteome</keyword>
<keyword evidence="1" id="KW-0732">Signal</keyword>
<protein>
    <submittedName>
        <fullName evidence="2">Uncharacterized protein</fullName>
    </submittedName>
</protein>
<sequence>MRVQYIIGMIVSFFCVTSACGATYIDTSGLPDAQILSYLQVTRGLQVFPEKRLYPQREITYNELAKLLTDVDGNIPGVTDSGSNSREILQKNGIFPLKIAGNAVVTRQNLQIILQRWQQFNGRVGGKKMPALNGKSVPVTRYEAIRSVYYALYGTTMPSPSGWQDEERVWQKLLGYYGSPANFFANGIIYREQNAVVIGVYPEKREHLEAIIPAAWVRSGNVRIRSVVYSQQEYLTQMKKVKYILKQCGDGEKYRALVPNYERQQLILTVWQPLRVETRKVLQKNILPHMLYVVAAGQGNNPQYKENLRREKNRLRFVPYVPGLSPEMEQAIDDFQYEVMR</sequence>
<name>A0ABN0CZF5_9FIRM</name>